<organism evidence="2 3">
    <name type="scientific">Zhenpiania hominis</name>
    <dbReference type="NCBI Taxonomy" id="2763644"/>
    <lineage>
        <taxon>Bacteria</taxon>
        <taxon>Bacillati</taxon>
        <taxon>Bacillota</taxon>
        <taxon>Clostridia</taxon>
        <taxon>Peptostreptococcales</taxon>
        <taxon>Anaerovoracaceae</taxon>
        <taxon>Zhenpiania</taxon>
    </lineage>
</organism>
<proteinExistence type="predicted"/>
<comment type="caution">
    <text evidence="2">The sequence shown here is derived from an EMBL/GenBank/DDBJ whole genome shotgun (WGS) entry which is preliminary data.</text>
</comment>
<dbReference type="GO" id="GO:0004803">
    <property type="term" value="F:transposase activity"/>
    <property type="evidence" value="ECO:0007669"/>
    <property type="project" value="InterPro"/>
</dbReference>
<dbReference type="SUPFAM" id="SSF46689">
    <property type="entry name" value="Homeodomain-like"/>
    <property type="match status" value="1"/>
</dbReference>
<dbReference type="Pfam" id="PF01527">
    <property type="entry name" value="HTH_Tnp_1"/>
    <property type="match status" value="1"/>
</dbReference>
<reference evidence="2" key="1">
    <citation type="submission" date="2020-08" db="EMBL/GenBank/DDBJ databases">
        <title>Genome public.</title>
        <authorList>
            <person name="Liu C."/>
            <person name="Sun Q."/>
        </authorList>
    </citation>
    <scope>NUCLEOTIDE SEQUENCE</scope>
    <source>
        <strain evidence="2">BX12</strain>
    </source>
</reference>
<sequence>MIYCEPELKEHIINLHIQDGRTYQSLSDEFGFSTDVIRRWVKKYRQNAKEDAERAKQIADMEELRLLQKEVEELRKENDFLKKAYE</sequence>
<dbReference type="InterPro" id="IPR009057">
    <property type="entry name" value="Homeodomain-like_sf"/>
</dbReference>
<gene>
    <name evidence="2" type="ORF">H9L42_02495</name>
</gene>
<dbReference type="GO" id="GO:0006313">
    <property type="term" value="P:DNA transposition"/>
    <property type="evidence" value="ECO:0007669"/>
    <property type="project" value="InterPro"/>
</dbReference>
<dbReference type="GO" id="GO:0003677">
    <property type="term" value="F:DNA binding"/>
    <property type="evidence" value="ECO:0007669"/>
    <property type="project" value="InterPro"/>
</dbReference>
<dbReference type="AlphaFoldDB" id="A0A923NLB4"/>
<keyword evidence="3" id="KW-1185">Reference proteome</keyword>
<dbReference type="InterPro" id="IPR002514">
    <property type="entry name" value="Transposase_8"/>
</dbReference>
<keyword evidence="1" id="KW-0175">Coiled coil</keyword>
<name>A0A923NLB4_9FIRM</name>
<accession>A0A923NLB4</accession>
<dbReference type="Proteomes" id="UP000602647">
    <property type="component" value="Unassembled WGS sequence"/>
</dbReference>
<dbReference type="EMBL" id="JACRYT010000001">
    <property type="protein sequence ID" value="MBC6678695.1"/>
    <property type="molecule type" value="Genomic_DNA"/>
</dbReference>
<dbReference type="RefSeq" id="WP_187301854.1">
    <property type="nucleotide sequence ID" value="NZ_JACRYT010000001.1"/>
</dbReference>
<feature type="coiled-coil region" evidence="1">
    <location>
        <begin position="45"/>
        <end position="84"/>
    </location>
</feature>
<evidence type="ECO:0000313" key="2">
    <source>
        <dbReference type="EMBL" id="MBC6678695.1"/>
    </source>
</evidence>
<protein>
    <submittedName>
        <fullName evidence="2">Transposase</fullName>
    </submittedName>
</protein>
<evidence type="ECO:0000256" key="1">
    <source>
        <dbReference type="SAM" id="Coils"/>
    </source>
</evidence>
<dbReference type="Gene3D" id="1.10.10.60">
    <property type="entry name" value="Homeodomain-like"/>
    <property type="match status" value="1"/>
</dbReference>
<evidence type="ECO:0000313" key="3">
    <source>
        <dbReference type="Proteomes" id="UP000602647"/>
    </source>
</evidence>